<dbReference type="EMBL" id="CM047745">
    <property type="protein sequence ID" value="KAJ0026287.1"/>
    <property type="molecule type" value="Genomic_DNA"/>
</dbReference>
<keyword evidence="2" id="KW-1185">Reference proteome</keyword>
<dbReference type="Proteomes" id="UP001163603">
    <property type="component" value="Chromosome 10"/>
</dbReference>
<evidence type="ECO:0000313" key="2">
    <source>
        <dbReference type="Proteomes" id="UP001163603"/>
    </source>
</evidence>
<accession>A0ACC0XXQ7</accession>
<proteinExistence type="predicted"/>
<gene>
    <name evidence="1" type="ORF">Pint_07602</name>
</gene>
<evidence type="ECO:0000313" key="1">
    <source>
        <dbReference type="EMBL" id="KAJ0026287.1"/>
    </source>
</evidence>
<comment type="caution">
    <text evidence="1">The sequence shown here is derived from an EMBL/GenBank/DDBJ whole genome shotgun (WGS) entry which is preliminary data.</text>
</comment>
<organism evidence="1 2">
    <name type="scientific">Pistacia integerrima</name>
    <dbReference type="NCBI Taxonomy" id="434235"/>
    <lineage>
        <taxon>Eukaryota</taxon>
        <taxon>Viridiplantae</taxon>
        <taxon>Streptophyta</taxon>
        <taxon>Embryophyta</taxon>
        <taxon>Tracheophyta</taxon>
        <taxon>Spermatophyta</taxon>
        <taxon>Magnoliopsida</taxon>
        <taxon>eudicotyledons</taxon>
        <taxon>Gunneridae</taxon>
        <taxon>Pentapetalae</taxon>
        <taxon>rosids</taxon>
        <taxon>malvids</taxon>
        <taxon>Sapindales</taxon>
        <taxon>Anacardiaceae</taxon>
        <taxon>Pistacia</taxon>
    </lineage>
</organism>
<sequence length="56" mass="6256">MLRDGRPSSCDGLLLDGHSLQVEQSSITGECEYVEVNKNQNPFLFSAPRWLMGMVV</sequence>
<protein>
    <submittedName>
        <fullName evidence="1">Uncharacterized protein</fullName>
    </submittedName>
</protein>
<name>A0ACC0XXQ7_9ROSI</name>
<reference evidence="2" key="1">
    <citation type="journal article" date="2023" name="G3 (Bethesda)">
        <title>Genome assembly and association tests identify interacting loci associated with vigor, precocity, and sex in interspecific pistachio rootstocks.</title>
        <authorList>
            <person name="Palmer W."/>
            <person name="Jacygrad E."/>
            <person name="Sagayaradj S."/>
            <person name="Cavanaugh K."/>
            <person name="Han R."/>
            <person name="Bertier L."/>
            <person name="Beede B."/>
            <person name="Kafkas S."/>
            <person name="Golino D."/>
            <person name="Preece J."/>
            <person name="Michelmore R."/>
        </authorList>
    </citation>
    <scope>NUCLEOTIDE SEQUENCE [LARGE SCALE GENOMIC DNA]</scope>
</reference>